<keyword evidence="2" id="KW-1185">Reference proteome</keyword>
<protein>
    <submittedName>
        <fullName evidence="1">Type II toxin-antitoxin system PemI/MazE family antitoxin</fullName>
    </submittedName>
</protein>
<dbReference type="RefSeq" id="WP_407141963.1">
    <property type="nucleotide sequence ID" value="NZ_JBGQQI010000009.1"/>
</dbReference>
<dbReference type="EMBL" id="JBGQQK010000011">
    <property type="protein sequence ID" value="MFL2102623.1"/>
    <property type="molecule type" value="Genomic_DNA"/>
</dbReference>
<reference evidence="1 2" key="1">
    <citation type="submission" date="2024-08" db="EMBL/GenBank/DDBJ databases">
        <authorList>
            <person name="Arias E."/>
        </authorList>
    </citation>
    <scope>NUCLEOTIDE SEQUENCE [LARGE SCALE GENOMIC DNA]</scope>
    <source>
        <strain evidence="1 2">FAM 24106</strain>
    </source>
</reference>
<proteinExistence type="predicted"/>
<evidence type="ECO:0000313" key="2">
    <source>
        <dbReference type="Proteomes" id="UP001625374"/>
    </source>
</evidence>
<gene>
    <name evidence="1" type="primary">mazE</name>
    <name evidence="1" type="synonym">pemI</name>
    <name evidence="1" type="ORF">ACEN37_05070</name>
</gene>
<name>A0ABW8UI77_9LACT</name>
<dbReference type="Proteomes" id="UP001625374">
    <property type="component" value="Unassembled WGS sequence"/>
</dbReference>
<dbReference type="NCBIfam" id="NF047400">
    <property type="entry name" value="MazE_PemI_antitoxin"/>
    <property type="match status" value="1"/>
</dbReference>
<evidence type="ECO:0000313" key="1">
    <source>
        <dbReference type="EMBL" id="MFL2102623.1"/>
    </source>
</evidence>
<sequence>MKARKQGNSLTLSIPKKFGVEEGQEFMAFKGRRGGVVYVPVQEDIFEKALEEGRSLRYEESLEEIKPIGREMN</sequence>
<accession>A0ABW8UI77</accession>
<organism evidence="1 2">
    <name type="scientific">Marinilactibacillus psychrotolerans</name>
    <dbReference type="NCBI Taxonomy" id="191770"/>
    <lineage>
        <taxon>Bacteria</taxon>
        <taxon>Bacillati</taxon>
        <taxon>Bacillota</taxon>
        <taxon>Bacilli</taxon>
        <taxon>Lactobacillales</taxon>
        <taxon>Carnobacteriaceae</taxon>
        <taxon>Marinilactibacillus</taxon>
    </lineage>
</organism>
<comment type="caution">
    <text evidence="1">The sequence shown here is derived from an EMBL/GenBank/DDBJ whole genome shotgun (WGS) entry which is preliminary data.</text>
</comment>